<dbReference type="InterPro" id="IPR000225">
    <property type="entry name" value="Armadillo"/>
</dbReference>
<evidence type="ECO:0000313" key="3">
    <source>
        <dbReference type="Proteomes" id="UP000485058"/>
    </source>
</evidence>
<name>A0A699YP18_HAELA</name>
<dbReference type="SUPFAM" id="SSF48371">
    <property type="entry name" value="ARM repeat"/>
    <property type="match status" value="1"/>
</dbReference>
<feature type="compositionally biased region" description="Basic residues" evidence="1">
    <location>
        <begin position="458"/>
        <end position="469"/>
    </location>
</feature>
<evidence type="ECO:0000313" key="2">
    <source>
        <dbReference type="EMBL" id="GFH11863.1"/>
    </source>
</evidence>
<dbReference type="Proteomes" id="UP000485058">
    <property type="component" value="Unassembled WGS sequence"/>
</dbReference>
<keyword evidence="3" id="KW-1185">Reference proteome</keyword>
<dbReference type="InterPro" id="IPR016024">
    <property type="entry name" value="ARM-type_fold"/>
</dbReference>
<feature type="compositionally biased region" description="Basic residues" evidence="1">
    <location>
        <begin position="305"/>
        <end position="317"/>
    </location>
</feature>
<dbReference type="EMBL" id="BLLF01000443">
    <property type="protein sequence ID" value="GFH11863.1"/>
    <property type="molecule type" value="Genomic_DNA"/>
</dbReference>
<dbReference type="PANTHER" id="PTHR15599:SF1">
    <property type="entry name" value="RADIAL SPOKE HEAD 14 HOMOLOG"/>
    <property type="match status" value="1"/>
</dbReference>
<dbReference type="PANTHER" id="PTHR15599">
    <property type="entry name" value="RTDR1"/>
    <property type="match status" value="1"/>
</dbReference>
<proteinExistence type="predicted"/>
<evidence type="ECO:0000256" key="1">
    <source>
        <dbReference type="SAM" id="MobiDB-lite"/>
    </source>
</evidence>
<dbReference type="AlphaFoldDB" id="A0A699YP18"/>
<feature type="compositionally biased region" description="Basic residues" evidence="1">
    <location>
        <begin position="345"/>
        <end position="359"/>
    </location>
</feature>
<dbReference type="SMART" id="SM00185">
    <property type="entry name" value="ARM"/>
    <property type="match status" value="5"/>
</dbReference>
<feature type="region of interest" description="Disordered" evidence="1">
    <location>
        <begin position="1"/>
        <end position="21"/>
    </location>
</feature>
<dbReference type="InterPro" id="IPR011989">
    <property type="entry name" value="ARM-like"/>
</dbReference>
<feature type="region of interest" description="Disordered" evidence="1">
    <location>
        <begin position="305"/>
        <end position="373"/>
    </location>
</feature>
<feature type="region of interest" description="Disordered" evidence="1">
    <location>
        <begin position="457"/>
        <end position="487"/>
    </location>
</feature>
<gene>
    <name evidence="2" type="ORF">HaLaN_07437</name>
</gene>
<dbReference type="Gene3D" id="1.25.10.10">
    <property type="entry name" value="Leucine-rich Repeat Variant"/>
    <property type="match status" value="3"/>
</dbReference>
<reference evidence="2 3" key="1">
    <citation type="submission" date="2020-02" db="EMBL/GenBank/DDBJ databases">
        <title>Draft genome sequence of Haematococcus lacustris strain NIES-144.</title>
        <authorList>
            <person name="Morimoto D."/>
            <person name="Nakagawa S."/>
            <person name="Yoshida T."/>
            <person name="Sawayama S."/>
        </authorList>
    </citation>
    <scope>NUCLEOTIDE SEQUENCE [LARGE SCALE GENOMIC DNA]</scope>
    <source>
        <strain evidence="2 3">NIES-144</strain>
    </source>
</reference>
<feature type="compositionally biased region" description="Low complexity" evidence="1">
    <location>
        <begin position="470"/>
        <end position="479"/>
    </location>
</feature>
<organism evidence="2 3">
    <name type="scientific">Haematococcus lacustris</name>
    <name type="common">Green alga</name>
    <name type="synonym">Haematococcus pluvialis</name>
    <dbReference type="NCBI Taxonomy" id="44745"/>
    <lineage>
        <taxon>Eukaryota</taxon>
        <taxon>Viridiplantae</taxon>
        <taxon>Chlorophyta</taxon>
        <taxon>core chlorophytes</taxon>
        <taxon>Chlorophyceae</taxon>
        <taxon>CS clade</taxon>
        <taxon>Chlamydomonadales</taxon>
        <taxon>Haematococcaceae</taxon>
        <taxon>Haematococcus</taxon>
    </lineage>
</organism>
<accession>A0A699YP18</accession>
<comment type="caution">
    <text evidence="2">The sequence shown here is derived from an EMBL/GenBank/DDBJ whole genome shotgun (WGS) entry which is preliminary data.</text>
</comment>
<sequence>MAATASVKPKTGKKKPVVGAPSAPSIAQYCECVKGEKLVNEVTNALVRKSEAAMCIWSHALGGELQREDIFKTQCIGFLVSMLERGQVEEKHAACGALYALAQSDKHLPEVVSPRVIQGAAALLGGDHDRSRLPAAQFLAFLAKSCRGGPACTAGRLLLRGSARLEWVPFHRPAVRHGAALPGGKRAAQGEQTALKVLRRKALVQMGAVPTLVELVAYQPRMPDPSQARCQAPPGLASSCMHRLARHVAMRHADTCKFVGMWCHTVMAGMPLCYPCQLPGRTRCVTGEATKCTYRVHFRVTPVTRHCHTPGHTRTAHHSMDSGVTHSEGCQHVPASLPPSGRRPASLRRSKSGKKKGSKGKAGDERPAAGRKDHTATQAAACLRFLALCPQFTQHLLESGSLAKLVAALRNASSEQAAFIAGILWEITADANVAQLVLEAEGVSALLHVISTNLGQSKGKRKARPKKAKSTPASASTPAKESKPDKPEAAALPFYPEIAVCNAAGALHHLTFLDQAKQQVGQLGAQILALCLKSAQKARSPQTFENATGALWNCGLDAVASARLVEAGVPGYLAKPVPAHWVVAGEQRSPSPLQALPGHDPGPSPFLTQQHH</sequence>
<dbReference type="InterPro" id="IPR042856">
    <property type="entry name" value="RSP14"/>
</dbReference>
<feature type="compositionally biased region" description="Basic and acidic residues" evidence="1">
    <location>
        <begin position="361"/>
        <end position="373"/>
    </location>
</feature>
<protein>
    <submittedName>
        <fullName evidence="2">Uncharacterized protein</fullName>
    </submittedName>
</protein>
<feature type="region of interest" description="Disordered" evidence="1">
    <location>
        <begin position="589"/>
        <end position="612"/>
    </location>
</feature>